<name>D8LFV9_ECTSI</name>
<dbReference type="Proteomes" id="UP000002630">
    <property type="component" value="Linkage Group LG03"/>
</dbReference>
<feature type="compositionally biased region" description="Basic and acidic residues" evidence="1">
    <location>
        <begin position="109"/>
        <end position="130"/>
    </location>
</feature>
<dbReference type="EMBL" id="FN648082">
    <property type="protein sequence ID" value="CBN78858.1"/>
    <property type="molecule type" value="Genomic_DNA"/>
</dbReference>
<dbReference type="STRING" id="2880.D8LFV9"/>
<dbReference type="PANTHER" id="PTHR20923">
    <property type="entry name" value="BAT4 PROTEIN-RELATED"/>
    <property type="match status" value="1"/>
</dbReference>
<dbReference type="SMART" id="SM00443">
    <property type="entry name" value="G_patch"/>
    <property type="match status" value="1"/>
</dbReference>
<feature type="region of interest" description="Disordered" evidence="1">
    <location>
        <begin position="109"/>
        <end position="163"/>
    </location>
</feature>
<feature type="region of interest" description="Disordered" evidence="1">
    <location>
        <begin position="200"/>
        <end position="236"/>
    </location>
</feature>
<evidence type="ECO:0000313" key="4">
    <source>
        <dbReference type="Proteomes" id="UP000002630"/>
    </source>
</evidence>
<dbReference type="PANTHER" id="PTHR20923:SF1">
    <property type="entry name" value="G PATCH DOMAIN AND ANKYRIN REPEAT-CONTAINING PROTEIN 1"/>
    <property type="match status" value="1"/>
</dbReference>
<reference evidence="3 4" key="1">
    <citation type="journal article" date="2010" name="Nature">
        <title>The Ectocarpus genome and the independent evolution of multicellularity in brown algae.</title>
        <authorList>
            <person name="Cock J.M."/>
            <person name="Sterck L."/>
            <person name="Rouze P."/>
            <person name="Scornet D."/>
            <person name="Allen A.E."/>
            <person name="Amoutzias G."/>
            <person name="Anthouard V."/>
            <person name="Artiguenave F."/>
            <person name="Aury J.M."/>
            <person name="Badger J.H."/>
            <person name="Beszteri B."/>
            <person name="Billiau K."/>
            <person name="Bonnet E."/>
            <person name="Bothwell J.H."/>
            <person name="Bowler C."/>
            <person name="Boyen C."/>
            <person name="Brownlee C."/>
            <person name="Carrano C.J."/>
            <person name="Charrier B."/>
            <person name="Cho G.Y."/>
            <person name="Coelho S.M."/>
            <person name="Collen J."/>
            <person name="Corre E."/>
            <person name="Da Silva C."/>
            <person name="Delage L."/>
            <person name="Delaroque N."/>
            <person name="Dittami S.M."/>
            <person name="Doulbeau S."/>
            <person name="Elias M."/>
            <person name="Farnham G."/>
            <person name="Gachon C.M."/>
            <person name="Gschloessl B."/>
            <person name="Heesch S."/>
            <person name="Jabbari K."/>
            <person name="Jubin C."/>
            <person name="Kawai H."/>
            <person name="Kimura K."/>
            <person name="Kloareg B."/>
            <person name="Kupper F.C."/>
            <person name="Lang D."/>
            <person name="Le Bail A."/>
            <person name="Leblanc C."/>
            <person name="Lerouge P."/>
            <person name="Lohr M."/>
            <person name="Lopez P.J."/>
            <person name="Martens C."/>
            <person name="Maumus F."/>
            <person name="Michel G."/>
            <person name="Miranda-Saavedra D."/>
            <person name="Morales J."/>
            <person name="Moreau H."/>
            <person name="Motomura T."/>
            <person name="Nagasato C."/>
            <person name="Napoli C.A."/>
            <person name="Nelson D.R."/>
            <person name="Nyvall-Collen P."/>
            <person name="Peters A.F."/>
            <person name="Pommier C."/>
            <person name="Potin P."/>
            <person name="Poulain J."/>
            <person name="Quesneville H."/>
            <person name="Read B."/>
            <person name="Rensing S.A."/>
            <person name="Ritter A."/>
            <person name="Rousvoal S."/>
            <person name="Samanta M."/>
            <person name="Samson G."/>
            <person name="Schroeder D.C."/>
            <person name="Segurens B."/>
            <person name="Strittmatter M."/>
            <person name="Tonon T."/>
            <person name="Tregear J.W."/>
            <person name="Valentin K."/>
            <person name="von Dassow P."/>
            <person name="Yamagishi T."/>
            <person name="Van de Peer Y."/>
            <person name="Wincker P."/>
        </authorList>
    </citation>
    <scope>NUCLEOTIDE SEQUENCE [LARGE SCALE GENOMIC DNA]</scope>
    <source>
        <strain evidence="4">Ec32 / CCAP1310/4</strain>
    </source>
</reference>
<evidence type="ECO:0000256" key="1">
    <source>
        <dbReference type="SAM" id="MobiDB-lite"/>
    </source>
</evidence>
<accession>D8LFV9</accession>
<dbReference type="OrthoDB" id="203061at2759"/>
<dbReference type="Pfam" id="PF01585">
    <property type="entry name" value="G-patch"/>
    <property type="match status" value="1"/>
</dbReference>
<dbReference type="InterPro" id="IPR039146">
    <property type="entry name" value="GPANK1"/>
</dbReference>
<proteinExistence type="predicted"/>
<evidence type="ECO:0000259" key="2">
    <source>
        <dbReference type="PROSITE" id="PS50174"/>
    </source>
</evidence>
<dbReference type="AlphaFoldDB" id="D8LFV9"/>
<protein>
    <submittedName>
        <fullName evidence="3">Calcium homeostasis endoplasmic reticulum protein</fullName>
    </submittedName>
</protein>
<dbReference type="EMBL" id="FN649728">
    <property type="protein sequence ID" value="CBN78858.1"/>
    <property type="molecule type" value="Genomic_DNA"/>
</dbReference>
<feature type="compositionally biased region" description="Basic and acidic residues" evidence="1">
    <location>
        <begin position="142"/>
        <end position="151"/>
    </location>
</feature>
<dbReference type="InParanoid" id="D8LFV9"/>
<dbReference type="PROSITE" id="PS50174">
    <property type="entry name" value="G_PATCH"/>
    <property type="match status" value="1"/>
</dbReference>
<feature type="domain" description="G-patch" evidence="2">
    <location>
        <begin position="183"/>
        <end position="229"/>
    </location>
</feature>
<keyword evidence="4" id="KW-1185">Reference proteome</keyword>
<dbReference type="GO" id="GO:0003676">
    <property type="term" value="F:nucleic acid binding"/>
    <property type="evidence" value="ECO:0007669"/>
    <property type="project" value="InterPro"/>
</dbReference>
<evidence type="ECO:0000313" key="3">
    <source>
        <dbReference type="EMBL" id="CBN78858.1"/>
    </source>
</evidence>
<dbReference type="InterPro" id="IPR000467">
    <property type="entry name" value="G_patch_dom"/>
</dbReference>
<organism evidence="3 4">
    <name type="scientific">Ectocarpus siliculosus</name>
    <name type="common">Brown alga</name>
    <name type="synonym">Conferva siliculosa</name>
    <dbReference type="NCBI Taxonomy" id="2880"/>
    <lineage>
        <taxon>Eukaryota</taxon>
        <taxon>Sar</taxon>
        <taxon>Stramenopiles</taxon>
        <taxon>Ochrophyta</taxon>
        <taxon>PX clade</taxon>
        <taxon>Phaeophyceae</taxon>
        <taxon>Ectocarpales</taxon>
        <taxon>Ectocarpaceae</taxon>
        <taxon>Ectocarpus</taxon>
    </lineage>
</organism>
<dbReference type="eggNOG" id="KOG4368">
    <property type="taxonomic scope" value="Eukaryota"/>
</dbReference>
<sequence>MPACHVQYPWRGALYPVMGKAQSVQSDNASKFPVAAGLASTAHGTDNMLEKLPVGTMAGILRVSLRNGFRRYKPVDIKLLPKYVTPHIEPGRLDVRVDEFYSRATLEQVHEERKKEKEQRKVEEERKLAGKEGGGGGSGQNDRGRRNRDEGFGAGGSQQGLRAKQAQLELESDMQGREKVLGEENIGHNLLKKMGWSEGTGLGSSRSGMVEPISGSGQMDKSGIGGGDGSIKKKTDAAEQDAFEAYRRNKSYSFRRF</sequence>
<gene>
    <name evidence="3" type="ORF">Esi_0152_0023</name>
</gene>